<dbReference type="InterPro" id="IPR005107">
    <property type="entry name" value="CO_DH_flav_C"/>
</dbReference>
<evidence type="ECO:0000313" key="6">
    <source>
        <dbReference type="Proteomes" id="UP000193900"/>
    </source>
</evidence>
<keyword evidence="3 5" id="KW-0560">Oxidoreductase</keyword>
<organism evidence="5 6">
    <name type="scientific">Roseisalinus antarcticus</name>
    <dbReference type="NCBI Taxonomy" id="254357"/>
    <lineage>
        <taxon>Bacteria</taxon>
        <taxon>Pseudomonadati</taxon>
        <taxon>Pseudomonadota</taxon>
        <taxon>Alphaproteobacteria</taxon>
        <taxon>Rhodobacterales</taxon>
        <taxon>Roseobacteraceae</taxon>
        <taxon>Roseisalinus</taxon>
    </lineage>
</organism>
<evidence type="ECO:0000256" key="2">
    <source>
        <dbReference type="ARBA" id="ARBA00022827"/>
    </source>
</evidence>
<keyword evidence="6" id="KW-1185">Reference proteome</keyword>
<protein>
    <submittedName>
        <fullName evidence="5">Carbon monoxide dehydrogenase medium chain</fullName>
        <ecNumber evidence="5">1.2.7.4</ecNumber>
    </submittedName>
</protein>
<dbReference type="InterPro" id="IPR036318">
    <property type="entry name" value="FAD-bd_PCMH-like_sf"/>
</dbReference>
<dbReference type="FunFam" id="3.30.465.10:FF:000017">
    <property type="entry name" value="Xanthine dehydrogenase, FAD binding subunit"/>
    <property type="match status" value="1"/>
</dbReference>
<dbReference type="SMART" id="SM01092">
    <property type="entry name" value="CO_deh_flav_C"/>
    <property type="match status" value="1"/>
</dbReference>
<dbReference type="EC" id="1.2.7.4" evidence="5"/>
<dbReference type="PROSITE" id="PS51387">
    <property type="entry name" value="FAD_PCMH"/>
    <property type="match status" value="1"/>
</dbReference>
<dbReference type="InterPro" id="IPR016166">
    <property type="entry name" value="FAD-bd_PCMH"/>
</dbReference>
<name>A0A1Y5TY45_9RHOB</name>
<proteinExistence type="predicted"/>
<dbReference type="Gene3D" id="3.30.465.10">
    <property type="match status" value="1"/>
</dbReference>
<dbReference type="InterPro" id="IPR051312">
    <property type="entry name" value="Diverse_Substr_Oxidored"/>
</dbReference>
<dbReference type="SUPFAM" id="SSF56176">
    <property type="entry name" value="FAD-binding/transporter-associated domain-like"/>
    <property type="match status" value="1"/>
</dbReference>
<dbReference type="Pfam" id="PF00941">
    <property type="entry name" value="FAD_binding_5"/>
    <property type="match status" value="1"/>
</dbReference>
<dbReference type="Gene3D" id="3.30.43.10">
    <property type="entry name" value="Uridine Diphospho-n-acetylenolpyruvylglucosamine Reductase, domain 2"/>
    <property type="match status" value="1"/>
</dbReference>
<dbReference type="InterPro" id="IPR036683">
    <property type="entry name" value="CO_DH_flav_C_dom_sf"/>
</dbReference>
<dbReference type="OrthoDB" id="9793944at2"/>
<dbReference type="GO" id="GO:0043885">
    <property type="term" value="F:anaerobic carbon-monoxide dehydrogenase activity"/>
    <property type="evidence" value="ECO:0007669"/>
    <property type="project" value="UniProtKB-EC"/>
</dbReference>
<feature type="domain" description="FAD-binding PCMH-type" evidence="4">
    <location>
        <begin position="1"/>
        <end position="176"/>
    </location>
</feature>
<dbReference type="InterPro" id="IPR016169">
    <property type="entry name" value="FAD-bd_PCMH_sub2"/>
</dbReference>
<dbReference type="SUPFAM" id="SSF55447">
    <property type="entry name" value="CO dehydrogenase flavoprotein C-terminal domain-like"/>
    <property type="match status" value="1"/>
</dbReference>
<evidence type="ECO:0000256" key="1">
    <source>
        <dbReference type="ARBA" id="ARBA00022630"/>
    </source>
</evidence>
<reference evidence="5 6" key="1">
    <citation type="submission" date="2017-03" db="EMBL/GenBank/DDBJ databases">
        <authorList>
            <person name="Afonso C.L."/>
            <person name="Miller P.J."/>
            <person name="Scott M.A."/>
            <person name="Spackman E."/>
            <person name="Goraichik I."/>
            <person name="Dimitrov K.M."/>
            <person name="Suarez D.L."/>
            <person name="Swayne D.E."/>
        </authorList>
    </citation>
    <scope>NUCLEOTIDE SEQUENCE [LARGE SCALE GENOMIC DNA]</scope>
    <source>
        <strain evidence="5 6">CECT 7023</strain>
    </source>
</reference>
<evidence type="ECO:0000256" key="3">
    <source>
        <dbReference type="ARBA" id="ARBA00023002"/>
    </source>
</evidence>
<evidence type="ECO:0000313" key="5">
    <source>
        <dbReference type="EMBL" id="SLN76767.1"/>
    </source>
</evidence>
<gene>
    <name evidence="5" type="primary">cutM_2</name>
    <name evidence="5" type="ORF">ROA7023_04235</name>
</gene>
<dbReference type="RefSeq" id="WP_085880941.1">
    <property type="nucleotide sequence ID" value="NZ_FWFZ01000045.1"/>
</dbReference>
<sequence length="281" mass="29533">MKAPDFDYCRPGTLAEALSLLAGADGEAQPLAGGQSLMPMMNFRVAAPEILVDLAGIPELRGIARQGDMLRIGAMTTYRELQDDPALQAVPLIAMALPHIAHDAVRNRGTIGGSLALADAAAEMPALMMTLNAVIELAGPDGPREVPATEFFLGYYETACEPDELLVAVRVPVAQPGEVFGFHELVQRHGDYAMAGVAIRATGVAPIAGLAVGFFGVSDRALRVPAFEEALTGTDGSEAAIAAALPKLDAIEFEGDTKISAETRRHYAGVALKRALKEMLA</sequence>
<dbReference type="GO" id="GO:0071949">
    <property type="term" value="F:FAD binding"/>
    <property type="evidence" value="ECO:0007669"/>
    <property type="project" value="InterPro"/>
</dbReference>
<evidence type="ECO:0000259" key="4">
    <source>
        <dbReference type="PROSITE" id="PS51387"/>
    </source>
</evidence>
<dbReference type="Pfam" id="PF03450">
    <property type="entry name" value="CO_deh_flav_C"/>
    <property type="match status" value="1"/>
</dbReference>
<dbReference type="Proteomes" id="UP000193900">
    <property type="component" value="Unassembled WGS sequence"/>
</dbReference>
<dbReference type="InterPro" id="IPR016167">
    <property type="entry name" value="FAD-bd_PCMH_sub1"/>
</dbReference>
<accession>A0A1Y5TY45</accession>
<dbReference type="PANTHER" id="PTHR42659:SF2">
    <property type="entry name" value="XANTHINE DEHYDROGENASE SUBUNIT C-RELATED"/>
    <property type="match status" value="1"/>
</dbReference>
<keyword evidence="1" id="KW-0285">Flavoprotein</keyword>
<dbReference type="Gene3D" id="3.30.390.50">
    <property type="entry name" value="CO dehydrogenase flavoprotein, C-terminal domain"/>
    <property type="match status" value="1"/>
</dbReference>
<dbReference type="EMBL" id="FWFZ01000045">
    <property type="protein sequence ID" value="SLN76767.1"/>
    <property type="molecule type" value="Genomic_DNA"/>
</dbReference>
<keyword evidence="2" id="KW-0274">FAD</keyword>
<dbReference type="AlphaFoldDB" id="A0A1Y5TY45"/>
<dbReference type="InterPro" id="IPR002346">
    <property type="entry name" value="Mopterin_DH_FAD-bd"/>
</dbReference>
<dbReference type="PANTHER" id="PTHR42659">
    <property type="entry name" value="XANTHINE DEHYDROGENASE SUBUNIT C-RELATED"/>
    <property type="match status" value="1"/>
</dbReference>